<dbReference type="Proteomes" id="UP000753961">
    <property type="component" value="Unassembled WGS sequence"/>
</dbReference>
<protein>
    <submittedName>
        <fullName evidence="1">Uncharacterized protein</fullName>
    </submittedName>
</protein>
<evidence type="ECO:0000313" key="2">
    <source>
        <dbReference type="Proteomes" id="UP000753961"/>
    </source>
</evidence>
<evidence type="ECO:0000313" key="1">
    <source>
        <dbReference type="EMBL" id="MBY5957643.1"/>
    </source>
</evidence>
<name>A0A953L9I5_9BACT</name>
<comment type="caution">
    <text evidence="1">The sequence shown here is derived from an EMBL/GenBank/DDBJ whole genome shotgun (WGS) entry which is preliminary data.</text>
</comment>
<accession>A0A953L9I5</accession>
<reference evidence="1" key="1">
    <citation type="submission" date="2021-06" db="EMBL/GenBank/DDBJ databases">
        <title>44 bacteria genomes isolated from Dapeng, Shenzhen.</title>
        <authorList>
            <person name="Zheng W."/>
            <person name="Yu S."/>
            <person name="Huang Y."/>
        </authorList>
    </citation>
    <scope>NUCLEOTIDE SEQUENCE</scope>
    <source>
        <strain evidence="1">DP5N28-2</strain>
    </source>
</reference>
<gene>
    <name evidence="1" type="ORF">KUV50_05845</name>
</gene>
<dbReference type="AlphaFoldDB" id="A0A953L9I5"/>
<dbReference type="RefSeq" id="WP_222579161.1">
    <property type="nucleotide sequence ID" value="NZ_JAHVHU010000005.1"/>
</dbReference>
<dbReference type="PROSITE" id="PS51257">
    <property type="entry name" value="PROKAR_LIPOPROTEIN"/>
    <property type="match status" value="1"/>
</dbReference>
<sequence>MTNLIKYTWMYVLLFMVLLTAQGCGPQQGSDLQNDKSSSLSFSFQDSMPENVLRSYLSRSITMAEVVTGPEFYVDSDIPNREDDERMILDIGAKFIGRSAYLWGQENKAAHPRFFNSIKANITKLQEQDPELIFQACIFEIVTRQVENVSVPARVFHAFGLKPVRRNFQYENMTFSSGDFVNHWGEGASVPDVTRMETRLWFYFLATSYIDAGMEALHWGQVQLTGRADAENDFRAWQALLIRVRKYAAHNSRRGWVLCDGHTPFGGLVVENRLLLDFHSFPLRIKETPAQNMEGRLEMGYLDGLYGRSKGGVTPSGWVTSSLPYLVEFDNFGISDHPGEAALEDHFVWGYDEITWFSLLPEEKRNVFLSYAFEWIREKDPAGYLQMPGNRKISPGNGVWEKRYRANHQTDQFPYGYSQEEKIKYLWK</sequence>
<keyword evidence="2" id="KW-1185">Reference proteome</keyword>
<proteinExistence type="predicted"/>
<organism evidence="1 2">
    <name type="scientific">Membranihabitans marinus</name>
    <dbReference type="NCBI Taxonomy" id="1227546"/>
    <lineage>
        <taxon>Bacteria</taxon>
        <taxon>Pseudomonadati</taxon>
        <taxon>Bacteroidota</taxon>
        <taxon>Saprospiria</taxon>
        <taxon>Saprospirales</taxon>
        <taxon>Saprospiraceae</taxon>
        <taxon>Membranihabitans</taxon>
    </lineage>
</organism>
<dbReference type="EMBL" id="JAHVHU010000005">
    <property type="protein sequence ID" value="MBY5957643.1"/>
    <property type="molecule type" value="Genomic_DNA"/>
</dbReference>